<dbReference type="Proteomes" id="UP000680815">
    <property type="component" value="Unassembled WGS sequence"/>
</dbReference>
<gene>
    <name evidence="2" type="ORF">J5Y09_11855</name>
</gene>
<dbReference type="EMBL" id="JAGIYZ010000010">
    <property type="protein sequence ID" value="MBP0464603.1"/>
    <property type="molecule type" value="Genomic_DNA"/>
</dbReference>
<keyword evidence="1" id="KW-0732">Signal</keyword>
<reference evidence="2 3" key="1">
    <citation type="submission" date="2021-03" db="EMBL/GenBank/DDBJ databases">
        <authorList>
            <person name="So Y."/>
        </authorList>
    </citation>
    <scope>NUCLEOTIDE SEQUENCE [LARGE SCALE GENOMIC DNA]</scope>
    <source>
        <strain evidence="2 3">PWR1</strain>
    </source>
</reference>
<protein>
    <submittedName>
        <fullName evidence="2">Uncharacterized protein</fullName>
    </submittedName>
</protein>
<comment type="caution">
    <text evidence="2">The sequence shown here is derived from an EMBL/GenBank/DDBJ whole genome shotgun (WGS) entry which is preliminary data.</text>
</comment>
<keyword evidence="3" id="KW-1185">Reference proteome</keyword>
<feature type="chain" id="PRO_5045913647" evidence="1">
    <location>
        <begin position="25"/>
        <end position="118"/>
    </location>
</feature>
<accession>A0ABS4ATA5</accession>
<feature type="signal peptide" evidence="1">
    <location>
        <begin position="1"/>
        <end position="24"/>
    </location>
</feature>
<proteinExistence type="predicted"/>
<dbReference type="RefSeq" id="WP_209352000.1">
    <property type="nucleotide sequence ID" value="NZ_JAGIYZ010000010.1"/>
</dbReference>
<sequence>MTMRYTAVRSALLASAILGTPALAQDRVAIFTGGGEGAEIVYVAPRDPRARSAFAAAPEAKGPLVAIVTATGDGLEVTYVAADAAYPPGTFAMVPLSMGTGAAWLPPRVPTGPWVNGD</sequence>
<evidence type="ECO:0000313" key="3">
    <source>
        <dbReference type="Proteomes" id="UP000680815"/>
    </source>
</evidence>
<organism evidence="2 3">
    <name type="scientific">Roseomonas nitratireducens</name>
    <dbReference type="NCBI Taxonomy" id="2820810"/>
    <lineage>
        <taxon>Bacteria</taxon>
        <taxon>Pseudomonadati</taxon>
        <taxon>Pseudomonadota</taxon>
        <taxon>Alphaproteobacteria</taxon>
        <taxon>Acetobacterales</taxon>
        <taxon>Roseomonadaceae</taxon>
        <taxon>Roseomonas</taxon>
    </lineage>
</organism>
<evidence type="ECO:0000313" key="2">
    <source>
        <dbReference type="EMBL" id="MBP0464603.1"/>
    </source>
</evidence>
<evidence type="ECO:0000256" key="1">
    <source>
        <dbReference type="SAM" id="SignalP"/>
    </source>
</evidence>
<name>A0ABS4ATA5_9PROT</name>